<dbReference type="GO" id="GO:0051213">
    <property type="term" value="F:dioxygenase activity"/>
    <property type="evidence" value="ECO:0007669"/>
    <property type="project" value="InterPro"/>
</dbReference>
<evidence type="ECO:0000256" key="1">
    <source>
        <dbReference type="SAM" id="MobiDB-lite"/>
    </source>
</evidence>
<protein>
    <submittedName>
        <fullName evidence="2">Uncharacterized protein</fullName>
    </submittedName>
</protein>
<dbReference type="AlphaFoldDB" id="A0A0B7KIK5"/>
<dbReference type="Proteomes" id="UP000616885">
    <property type="component" value="Unassembled WGS sequence"/>
</dbReference>
<sequence length="336" mass="38240">MTYSNDHTNGNTNGTTNGYGLHKGPRRAPRVLNVLERRYDPQFYQAIFSIMALREKYLRDGYIFVRGEDMIPILKGLGALDEDFEPFGNLGDLTSPDPTVNYRAITSGRYCVDTETRTIQRLESQDYVLTLEEDYKRHDSGVPRMFDDTPPDMQSNTVIHTLMLFKTLVYQGVPITPRDNLNYYTPKWICTLFNIRVTTAPELGIFGEPALEGVHTDGSDHTMTVFLNCSNMHPESGITFMHDNKETTGVQLQDTNPALIRGRVHHQKLLDTLMFVDHHTKHSVTPVHQLDPAHPATRDMLIVFTRKPKLEGHVSGFLDSLKLNATSPFHLPMWLP</sequence>
<accession>A0A0B7KIK5</accession>
<feature type="compositionally biased region" description="Low complexity" evidence="1">
    <location>
        <begin position="8"/>
        <end position="20"/>
    </location>
</feature>
<reference evidence="3" key="2">
    <citation type="submission" date="2020-10" db="EMBL/GenBank/DDBJ databases">
        <title>High-Quality Genome Resource of Clonostachys rosea strain S41 by Oxford Nanopore Long-Read Sequencing.</title>
        <authorList>
            <person name="Wang H."/>
        </authorList>
    </citation>
    <scope>NUCLEOTIDE SEQUENCE</scope>
    <source>
        <strain evidence="3">S41</strain>
    </source>
</reference>
<evidence type="ECO:0000313" key="2">
    <source>
        <dbReference type="EMBL" id="CEO56989.1"/>
    </source>
</evidence>
<dbReference type="EMBL" id="JADCTT010000016">
    <property type="protein sequence ID" value="KAF9743906.1"/>
    <property type="molecule type" value="Genomic_DNA"/>
</dbReference>
<dbReference type="Gene3D" id="2.60.120.620">
    <property type="entry name" value="q2cbj1_9rhob like domain"/>
    <property type="match status" value="1"/>
</dbReference>
<name>A0A0B7KIK5_BIOOC</name>
<dbReference type="Pfam" id="PF10014">
    <property type="entry name" value="2OG-Fe_Oxy_2"/>
    <property type="match status" value="1"/>
</dbReference>
<reference evidence="2" key="1">
    <citation type="submission" date="2015-01" db="EMBL/GenBank/DDBJ databases">
        <authorList>
            <person name="Durling Mikael"/>
        </authorList>
    </citation>
    <scope>NUCLEOTIDE SEQUENCE</scope>
</reference>
<organism evidence="2">
    <name type="scientific">Bionectria ochroleuca</name>
    <name type="common">Gliocladium roseum</name>
    <dbReference type="NCBI Taxonomy" id="29856"/>
    <lineage>
        <taxon>Eukaryota</taxon>
        <taxon>Fungi</taxon>
        <taxon>Dikarya</taxon>
        <taxon>Ascomycota</taxon>
        <taxon>Pezizomycotina</taxon>
        <taxon>Sordariomycetes</taxon>
        <taxon>Hypocreomycetidae</taxon>
        <taxon>Hypocreales</taxon>
        <taxon>Bionectriaceae</taxon>
        <taxon>Clonostachys</taxon>
    </lineage>
</organism>
<dbReference type="EMBL" id="CDPU01000081">
    <property type="protein sequence ID" value="CEO56989.1"/>
    <property type="molecule type" value="Genomic_DNA"/>
</dbReference>
<proteinExistence type="predicted"/>
<gene>
    <name evidence="2" type="ORF">BN869_000013047_1</name>
    <name evidence="3" type="ORF">IM811_006246</name>
</gene>
<evidence type="ECO:0000313" key="3">
    <source>
        <dbReference type="EMBL" id="KAF9743906.1"/>
    </source>
</evidence>
<feature type="region of interest" description="Disordered" evidence="1">
    <location>
        <begin position="1"/>
        <end position="24"/>
    </location>
</feature>
<dbReference type="InterPro" id="IPR018724">
    <property type="entry name" value="2OG-Fe_dioxygenase"/>
</dbReference>